<evidence type="ECO:0000313" key="3">
    <source>
        <dbReference type="Proteomes" id="UP000293162"/>
    </source>
</evidence>
<dbReference type="Gene3D" id="3.30.420.40">
    <property type="match status" value="1"/>
</dbReference>
<evidence type="ECO:0000313" key="2">
    <source>
        <dbReference type="EMBL" id="RYU93309.1"/>
    </source>
</evidence>
<dbReference type="CDD" id="cd24055">
    <property type="entry name" value="ASKHA_NBD_ChPPX-like"/>
    <property type="match status" value="1"/>
</dbReference>
<gene>
    <name evidence="2" type="ORF">EWM59_22635</name>
</gene>
<reference evidence="2 3" key="1">
    <citation type="submission" date="2019-02" db="EMBL/GenBank/DDBJ databases">
        <title>Bacterial novel species Emticicia sp. 17J42-9 isolated from soil.</title>
        <authorList>
            <person name="Jung H.-Y."/>
        </authorList>
    </citation>
    <scope>NUCLEOTIDE SEQUENCE [LARGE SCALE GENOMIC DNA]</scope>
    <source>
        <strain evidence="2 3">17J42-9</strain>
    </source>
</reference>
<proteinExistence type="predicted"/>
<dbReference type="Gene3D" id="3.30.420.150">
    <property type="entry name" value="Exopolyphosphatase. Domain 2"/>
    <property type="match status" value="1"/>
</dbReference>
<dbReference type="GO" id="GO:0016462">
    <property type="term" value="F:pyrophosphatase activity"/>
    <property type="evidence" value="ECO:0007669"/>
    <property type="project" value="TreeGrafter"/>
</dbReference>
<dbReference type="EMBL" id="SEWF01000048">
    <property type="protein sequence ID" value="RYU93309.1"/>
    <property type="molecule type" value="Genomic_DNA"/>
</dbReference>
<dbReference type="SUPFAM" id="SSF53067">
    <property type="entry name" value="Actin-like ATPase domain"/>
    <property type="match status" value="2"/>
</dbReference>
<sequence length="307" mass="34897">MKIAIIDLGTNTFHLLIVENKQTLYKESIPAKIGKGGISQGIISEEGIQRALNVLKHFREVINTHQVEVKNVFAIGTSAIRNAGNKDEFIQIVAQETGISIQEISGDKEAELIYYGIKEALHINETSMIMDIGGGSVEFIICNHDKIFWKQSFEIGGQRLMDRFMKSDPISMRSVQQMDDYFREKLLPLANACHQYAPQTLIGSSGSFDTLIDMYFMKEKGELPPVEQVSFEYSLPEFYRAYDELLFKNHEERMAIPGMIELRVDMVVVAVCLIKYIIQTFEIKHVRVSNYSLKEGILAKILADNNF</sequence>
<dbReference type="InterPro" id="IPR043129">
    <property type="entry name" value="ATPase_NBD"/>
</dbReference>
<name>A0A4Q5LUW9_9BACT</name>
<protein>
    <submittedName>
        <fullName evidence="2">Phosphatase</fullName>
    </submittedName>
</protein>
<dbReference type="Proteomes" id="UP000293162">
    <property type="component" value="Unassembled WGS sequence"/>
</dbReference>
<dbReference type="Pfam" id="PF02541">
    <property type="entry name" value="Ppx-GppA"/>
    <property type="match status" value="1"/>
</dbReference>
<feature type="domain" description="Ppx/GppA phosphatase N-terminal" evidence="1">
    <location>
        <begin position="22"/>
        <end position="302"/>
    </location>
</feature>
<dbReference type="InterPro" id="IPR050273">
    <property type="entry name" value="GppA/Ppx_hydrolase"/>
</dbReference>
<keyword evidence="3" id="KW-1185">Reference proteome</keyword>
<dbReference type="AlphaFoldDB" id="A0A4Q5LUW9"/>
<comment type="caution">
    <text evidence="2">The sequence shown here is derived from an EMBL/GenBank/DDBJ whole genome shotgun (WGS) entry which is preliminary data.</text>
</comment>
<evidence type="ECO:0000259" key="1">
    <source>
        <dbReference type="Pfam" id="PF02541"/>
    </source>
</evidence>
<accession>A0A4Q5LUW9</accession>
<dbReference type="RefSeq" id="WP_130023533.1">
    <property type="nucleotide sequence ID" value="NZ_SEWF01000048.1"/>
</dbReference>
<dbReference type="PANTHER" id="PTHR30005:SF0">
    <property type="entry name" value="RETROGRADE REGULATION PROTEIN 2"/>
    <property type="match status" value="1"/>
</dbReference>
<dbReference type="InterPro" id="IPR003695">
    <property type="entry name" value="Ppx_GppA_N"/>
</dbReference>
<dbReference type="PANTHER" id="PTHR30005">
    <property type="entry name" value="EXOPOLYPHOSPHATASE"/>
    <property type="match status" value="1"/>
</dbReference>
<organism evidence="2 3">
    <name type="scientific">Emticicia agri</name>
    <dbReference type="NCBI Taxonomy" id="2492393"/>
    <lineage>
        <taxon>Bacteria</taxon>
        <taxon>Pseudomonadati</taxon>
        <taxon>Bacteroidota</taxon>
        <taxon>Cytophagia</taxon>
        <taxon>Cytophagales</taxon>
        <taxon>Leadbetterellaceae</taxon>
        <taxon>Emticicia</taxon>
    </lineage>
</organism>
<dbReference type="OrthoDB" id="9814545at2"/>